<proteinExistence type="predicted"/>
<protein>
    <recommendedName>
        <fullName evidence="3">Cupin domain-containing protein</fullName>
    </recommendedName>
</protein>
<dbReference type="EMBL" id="JAJMLW010000001">
    <property type="protein sequence ID" value="MCI2241178.1"/>
    <property type="molecule type" value="Genomic_DNA"/>
</dbReference>
<evidence type="ECO:0000313" key="1">
    <source>
        <dbReference type="EMBL" id="MCI2241178.1"/>
    </source>
</evidence>
<organism evidence="1 2">
    <name type="scientific">Adlercreutzia faecimuris</name>
    <dbReference type="NCBI Taxonomy" id="2897341"/>
    <lineage>
        <taxon>Bacteria</taxon>
        <taxon>Bacillati</taxon>
        <taxon>Actinomycetota</taxon>
        <taxon>Coriobacteriia</taxon>
        <taxon>Eggerthellales</taxon>
        <taxon>Eggerthellaceae</taxon>
        <taxon>Adlercreutzia</taxon>
    </lineage>
</organism>
<gene>
    <name evidence="1" type="ORF">LPT13_02275</name>
</gene>
<dbReference type="SUPFAM" id="SSF51182">
    <property type="entry name" value="RmlC-like cupins"/>
    <property type="match status" value="1"/>
</dbReference>
<reference evidence="1" key="1">
    <citation type="submission" date="2021-11" db="EMBL/GenBank/DDBJ databases">
        <title>A Novel Adlercreutzia Species, isolated from a Allomyrina dichotoma larva feces.</title>
        <authorList>
            <person name="Suh M.K."/>
        </authorList>
    </citation>
    <scope>NUCLEOTIDE SEQUENCE</scope>
    <source>
        <strain evidence="1">JBNU-10</strain>
    </source>
</reference>
<evidence type="ECO:0008006" key="3">
    <source>
        <dbReference type="Google" id="ProtNLM"/>
    </source>
</evidence>
<dbReference type="InterPro" id="IPR011051">
    <property type="entry name" value="RmlC_Cupin_sf"/>
</dbReference>
<evidence type="ECO:0000313" key="2">
    <source>
        <dbReference type="Proteomes" id="UP001430755"/>
    </source>
</evidence>
<dbReference type="Proteomes" id="UP001430755">
    <property type="component" value="Unassembled WGS sequence"/>
</dbReference>
<comment type="caution">
    <text evidence="1">The sequence shown here is derived from an EMBL/GenBank/DDBJ whole genome shotgun (WGS) entry which is preliminary data.</text>
</comment>
<keyword evidence="2" id="KW-1185">Reference proteome</keyword>
<name>A0ABS9WE84_9ACTN</name>
<dbReference type="RefSeq" id="WP_242163065.1">
    <property type="nucleotide sequence ID" value="NZ_JAJMLW010000001.1"/>
</dbReference>
<accession>A0ABS9WE84</accession>
<sequence>MADAEKRFFSYHKRPDGIIYHEDGSKFCSSAQLINGEVMPGCMHLSAVWYLSPGLHDTHTHIHDVDEVVGFIGTDPEDTESLGGTLRFFVDGEWVETDRSCFIYLPAGVPHCPYEIVSLERPIIHLSALPGTSYTRTDV</sequence>